<evidence type="ECO:0000313" key="2">
    <source>
        <dbReference type="EMBL" id="GID43827.1"/>
    </source>
</evidence>
<dbReference type="PANTHER" id="PTHR40469:SF2">
    <property type="entry name" value="GALACTOSE-BINDING DOMAIN-LIKE SUPERFAMILY PROTEIN"/>
    <property type="match status" value="1"/>
</dbReference>
<dbReference type="InterPro" id="IPR029010">
    <property type="entry name" value="ThuA-like"/>
</dbReference>
<evidence type="ECO:0000259" key="1">
    <source>
        <dbReference type="Pfam" id="PF06283"/>
    </source>
</evidence>
<dbReference type="InterPro" id="IPR029062">
    <property type="entry name" value="Class_I_gatase-like"/>
</dbReference>
<name>A0ABQ3W9U9_9ACTN</name>
<comment type="caution">
    <text evidence="2">The sequence shown here is derived from an EMBL/GenBank/DDBJ whole genome shotgun (WGS) entry which is preliminary data.</text>
</comment>
<accession>A0ABQ3W9U9</accession>
<dbReference type="PANTHER" id="PTHR40469">
    <property type="entry name" value="SECRETED GLYCOSYL HYDROLASE"/>
    <property type="match status" value="1"/>
</dbReference>
<dbReference type="SUPFAM" id="SSF52317">
    <property type="entry name" value="Class I glutamine amidotransferase-like"/>
    <property type="match status" value="1"/>
</dbReference>
<dbReference type="EMBL" id="BOMF01000018">
    <property type="protein sequence ID" value="GID43827.1"/>
    <property type="molecule type" value="Genomic_DNA"/>
</dbReference>
<feature type="domain" description="ThuA-like" evidence="1">
    <location>
        <begin position="4"/>
        <end position="212"/>
    </location>
</feature>
<proteinExistence type="predicted"/>
<sequence>MPPRVLLFTRTTDFRHDSIPSAIAALTRRDDLRVTASEDPADVAACDRFDAVAFVSTSGDVLGERARDALRSFVEGGRGFAGVHAAATTEPSWDWWPDLLGARFAGHPEGVQPATVDVVPTGHPSTAHLPAAWRFTDEWYAFSDVRPGSTLLLGVDESTYAPAEFGMPLPHPQAWFREVGAGRSWYTGLGHREEAWSDALFLAHVVDGIRWAACTSAISASASRPNAR</sequence>
<dbReference type="Gene3D" id="3.40.50.880">
    <property type="match status" value="1"/>
</dbReference>
<dbReference type="Pfam" id="PF06283">
    <property type="entry name" value="ThuA"/>
    <property type="match status" value="1"/>
</dbReference>
<organism evidence="2">
    <name type="scientific">Actinoplanes campanulatus</name>
    <dbReference type="NCBI Taxonomy" id="113559"/>
    <lineage>
        <taxon>Bacteria</taxon>
        <taxon>Bacillati</taxon>
        <taxon>Actinomycetota</taxon>
        <taxon>Actinomycetes</taxon>
        <taxon>Micromonosporales</taxon>
        <taxon>Micromonosporaceae</taxon>
        <taxon>Actinoplanes</taxon>
    </lineage>
</organism>
<protein>
    <recommendedName>
        <fullName evidence="1">ThuA-like domain-containing protein</fullName>
    </recommendedName>
</protein>
<gene>
    <name evidence="2" type="ORF">Aca07nite_11020</name>
</gene>
<reference evidence="2" key="1">
    <citation type="submission" date="2021-01" db="EMBL/GenBank/DDBJ databases">
        <title>Whole genome shotgun sequence of Actinoplanes capillaceus NBRC 16408.</title>
        <authorList>
            <person name="Komaki H."/>
            <person name="Tamura T."/>
        </authorList>
    </citation>
    <scope>NUCLEOTIDE SEQUENCE [LARGE SCALE GENOMIC DNA]</scope>
    <source>
        <strain evidence="2">NBRC 16408</strain>
    </source>
</reference>
<dbReference type="RefSeq" id="WP_204294394.1">
    <property type="nucleotide sequence ID" value="NZ_BAAAGQ010000002.1"/>
</dbReference>